<reference evidence="9 10" key="1">
    <citation type="submission" date="2020-10" db="EMBL/GenBank/DDBJ databases">
        <title>Plant Genome Project.</title>
        <authorList>
            <person name="Zhang R.-G."/>
        </authorList>
    </citation>
    <scope>NUCLEOTIDE SEQUENCE [LARGE SCALE GENOMIC DNA]</scope>
    <source>
        <strain evidence="9">FAFU-HL-1</strain>
        <tissue evidence="9">Leaf</tissue>
    </source>
</reference>
<proteinExistence type="predicted"/>
<protein>
    <recommendedName>
        <fullName evidence="11">GAG-pre-integrase domain-containing protein</fullName>
    </recommendedName>
</protein>
<organism evidence="9 10">
    <name type="scientific">Salix dunnii</name>
    <dbReference type="NCBI Taxonomy" id="1413687"/>
    <lineage>
        <taxon>Eukaryota</taxon>
        <taxon>Viridiplantae</taxon>
        <taxon>Streptophyta</taxon>
        <taxon>Embryophyta</taxon>
        <taxon>Tracheophyta</taxon>
        <taxon>Spermatophyta</taxon>
        <taxon>Magnoliopsida</taxon>
        <taxon>eudicotyledons</taxon>
        <taxon>Gunneridae</taxon>
        <taxon>Pentapetalae</taxon>
        <taxon>rosids</taxon>
        <taxon>fabids</taxon>
        <taxon>Malpighiales</taxon>
        <taxon>Salicaceae</taxon>
        <taxon>Saliceae</taxon>
        <taxon>Salix</taxon>
    </lineage>
</organism>
<evidence type="ECO:0000256" key="2">
    <source>
        <dbReference type="ARBA" id="ARBA00022692"/>
    </source>
</evidence>
<keyword evidence="10" id="KW-1185">Reference proteome</keyword>
<feature type="domain" description="Malectin-like" evidence="7">
    <location>
        <begin position="11"/>
        <end position="216"/>
    </location>
</feature>
<evidence type="ECO:0000256" key="1">
    <source>
        <dbReference type="ARBA" id="ARBA00004167"/>
    </source>
</evidence>
<dbReference type="EMBL" id="JADGMS010000005">
    <property type="protein sequence ID" value="KAF9681652.1"/>
    <property type="molecule type" value="Genomic_DNA"/>
</dbReference>
<evidence type="ECO:0000256" key="6">
    <source>
        <dbReference type="SAM" id="MobiDB-lite"/>
    </source>
</evidence>
<dbReference type="InterPro" id="IPR024788">
    <property type="entry name" value="Malectin-like_Carb-bd_dom"/>
</dbReference>
<dbReference type="InterPro" id="IPR025724">
    <property type="entry name" value="GAG-pre-integrase_dom"/>
</dbReference>
<evidence type="ECO:0000313" key="9">
    <source>
        <dbReference type="EMBL" id="KAF9681652.1"/>
    </source>
</evidence>
<comment type="caution">
    <text evidence="9">The sequence shown here is derived from an EMBL/GenBank/DDBJ whole genome shotgun (WGS) entry which is preliminary data.</text>
</comment>
<dbReference type="AlphaFoldDB" id="A0A835MWN4"/>
<dbReference type="OrthoDB" id="2143199at2759"/>
<accession>A0A835MWN4</accession>
<evidence type="ECO:0000313" key="10">
    <source>
        <dbReference type="Proteomes" id="UP000657918"/>
    </source>
</evidence>
<keyword evidence="4" id="KW-1133">Transmembrane helix</keyword>
<dbReference type="Proteomes" id="UP000657918">
    <property type="component" value="Unassembled WGS sequence"/>
</dbReference>
<sequence>MGTIGPMSRPHLIKSDTTSICLAQTQPNQLPFISALEVRSLDSKMYGHVDPDYALFVRSRVAYGANKTVSFPDDRYDRIWVPARIGSGLISVASDAILIDVANAPDNPPREVLKNAITTSFSPGFITLNPGFRDQDVSVCMNLYFSEVTVLDSTQKRSFNAYIDCIKASEPIIPPYGEATELVANFTASANTSISLVSTNDSTLPPLINAVEIFYVSVPKLTKNLLSVSHLTDQYPVNCEFSNRDFYVKERETGQPVMRGRRKGDLYVLPTSPDVLPTSPELYFSHRYKSTSAEVWHQRLGHPQSSALQLLKNKGLINIVGTIKSQHICDSCQLGKLSRLPFTKSENSRTEQPVDTNSCQIPLLPQHLNTLDPLPVTESHNLNDSHHPAVSIQMNSESNNENEEEIVIAENEIDLPSLEISRQQQQLPGVTSPESSNENMLENTENDLITSSLEISRSQRAEPHEIVPSQITPQSLTGSEAENPIDPITISSDTSLSQRLETHGTAQETPPLITETAESNLQRPETSISNPPGPSVHSMLTRSRHGIITSMLNLPVEGLGELQKSFSVLQEIWSGDPCLPSAYTWDRISCSNDVIHRVTAL</sequence>
<evidence type="ECO:0008006" key="11">
    <source>
        <dbReference type="Google" id="ProtNLM"/>
    </source>
</evidence>
<name>A0A835MWN4_9ROSI</name>
<feature type="region of interest" description="Disordered" evidence="6">
    <location>
        <begin position="519"/>
        <end position="538"/>
    </location>
</feature>
<evidence type="ECO:0000256" key="5">
    <source>
        <dbReference type="ARBA" id="ARBA00023136"/>
    </source>
</evidence>
<keyword evidence="5" id="KW-0472">Membrane</keyword>
<evidence type="ECO:0000259" key="7">
    <source>
        <dbReference type="Pfam" id="PF12819"/>
    </source>
</evidence>
<evidence type="ECO:0000256" key="4">
    <source>
        <dbReference type="ARBA" id="ARBA00022989"/>
    </source>
</evidence>
<feature type="domain" description="GAG-pre-integrase" evidence="8">
    <location>
        <begin position="266"/>
        <end position="336"/>
    </location>
</feature>
<evidence type="ECO:0000256" key="3">
    <source>
        <dbReference type="ARBA" id="ARBA00022729"/>
    </source>
</evidence>
<dbReference type="GO" id="GO:0016020">
    <property type="term" value="C:membrane"/>
    <property type="evidence" value="ECO:0007669"/>
    <property type="project" value="UniProtKB-SubCell"/>
</dbReference>
<dbReference type="Pfam" id="PF12819">
    <property type="entry name" value="Malectin_like"/>
    <property type="match status" value="1"/>
</dbReference>
<keyword evidence="2" id="KW-0812">Transmembrane</keyword>
<comment type="subcellular location">
    <subcellularLocation>
        <location evidence="1">Membrane</location>
        <topology evidence="1">Single-pass membrane protein</topology>
    </subcellularLocation>
</comment>
<dbReference type="PANTHER" id="PTHR45631:SF44">
    <property type="entry name" value="CARBOHYDRATE-BINDING PROTEIN OF THE ER PROTEIN"/>
    <property type="match status" value="1"/>
</dbReference>
<evidence type="ECO:0000259" key="8">
    <source>
        <dbReference type="Pfam" id="PF13976"/>
    </source>
</evidence>
<gene>
    <name evidence="9" type="ORF">SADUNF_Sadunf05G0024300</name>
</gene>
<dbReference type="PANTHER" id="PTHR45631">
    <property type="entry name" value="OS07G0107800 PROTEIN-RELATED"/>
    <property type="match status" value="1"/>
</dbReference>
<keyword evidence="3" id="KW-0732">Signal</keyword>
<dbReference type="Pfam" id="PF13976">
    <property type="entry name" value="gag_pre-integrs"/>
    <property type="match status" value="1"/>
</dbReference>
<feature type="compositionally biased region" description="Polar residues" evidence="6">
    <location>
        <begin position="519"/>
        <end position="530"/>
    </location>
</feature>